<dbReference type="AlphaFoldDB" id="A0RV56"/>
<evidence type="ECO:0000256" key="1">
    <source>
        <dbReference type="ARBA" id="ARBA00010523"/>
    </source>
</evidence>
<sequence length="364" mass="40445">MLQRLDILYLKQGGPYTVNRYIFKENQPECLNHSCWLDKGDPGGMHRTYDRWPEIAEESYSEEYGQAESGGVSDVVFAGMGGSGAIGDVLYSMLSKTGIHVSVVKGYVLPRTAGPGTLVVSTSISGNTRETLTVIEAAREAGCQTACFCSGGEMLEYCTRHKMPHWVVPMHHSPRTSFPSFLYAMLSVLGGVIPVDEKDVRDSISDMRELRSRISPEREDNPALELARWIKGMPVIYYPWGLQAAAVRFKNSLQENAKCHVIAEDVIEACHNGIVSWEGGGNAQPILIEGADDYYKTKERWAILRGFFESRGIGYREVRSVKGGVLSKIINLVYLLDYASIYLAVLRGVEPSPVPAIDYIKRHL</sequence>
<dbReference type="Proteomes" id="UP000000758">
    <property type="component" value="Chromosome"/>
</dbReference>
<dbReference type="PROSITE" id="PS51464">
    <property type="entry name" value="SIS"/>
    <property type="match status" value="1"/>
</dbReference>
<feature type="domain" description="SIS" evidence="3">
    <location>
        <begin position="60"/>
        <end position="198"/>
    </location>
</feature>
<dbReference type="HOGENOM" id="CLU_059687_0_0_2"/>
<evidence type="ECO:0000313" key="4">
    <source>
        <dbReference type="EMBL" id="ABK77223.1"/>
    </source>
</evidence>
<dbReference type="CDD" id="cd05637">
    <property type="entry name" value="SIS_PGI_PMI_2"/>
    <property type="match status" value="1"/>
</dbReference>
<dbReference type="Pfam" id="PF10432">
    <property type="entry name" value="bact-PGI_C"/>
    <property type="match status" value="1"/>
</dbReference>
<gene>
    <name evidence="4" type="ordered locus">CENSYa_0590</name>
</gene>
<keyword evidence="2 4" id="KW-0413">Isomerase</keyword>
<dbReference type="EC" id="5.3.1.9" evidence="4"/>
<dbReference type="EnsemblBacteria" id="ABK77223">
    <property type="protein sequence ID" value="ABK77223"/>
    <property type="gene ID" value="CENSYa_0590"/>
</dbReference>
<dbReference type="GO" id="GO:0097367">
    <property type="term" value="F:carbohydrate derivative binding"/>
    <property type="evidence" value="ECO:0007669"/>
    <property type="project" value="InterPro"/>
</dbReference>
<dbReference type="Gene3D" id="3.40.50.10490">
    <property type="entry name" value="Glucose-6-phosphate isomerase like protein, domain 1"/>
    <property type="match status" value="2"/>
</dbReference>
<dbReference type="GO" id="GO:1901135">
    <property type="term" value="P:carbohydrate derivative metabolic process"/>
    <property type="evidence" value="ECO:0007669"/>
    <property type="project" value="InterPro"/>
</dbReference>
<organism evidence="4 5">
    <name type="scientific">Cenarchaeum symbiosum (strain A)</name>
    <dbReference type="NCBI Taxonomy" id="414004"/>
    <lineage>
        <taxon>Archaea</taxon>
        <taxon>Nitrososphaerota</taxon>
        <taxon>Candidatus Cenarchaeales</taxon>
        <taxon>Candidatus Cenarchaeaceae</taxon>
        <taxon>Candidatus Cenarchaeum</taxon>
    </lineage>
</organism>
<keyword evidence="5" id="KW-1185">Reference proteome</keyword>
<dbReference type="GO" id="GO:0004347">
    <property type="term" value="F:glucose-6-phosphate isomerase activity"/>
    <property type="evidence" value="ECO:0007669"/>
    <property type="project" value="UniProtKB-EC"/>
</dbReference>
<evidence type="ECO:0000313" key="5">
    <source>
        <dbReference type="Proteomes" id="UP000000758"/>
    </source>
</evidence>
<dbReference type="InterPro" id="IPR001347">
    <property type="entry name" value="SIS_dom"/>
</dbReference>
<comment type="similarity">
    <text evidence="1">Belongs to the PGI/PMI family.</text>
</comment>
<dbReference type="InterPro" id="IPR019490">
    <property type="entry name" value="Glu6P/Mann6P_isomerase_C"/>
</dbReference>
<dbReference type="GO" id="GO:0004476">
    <property type="term" value="F:mannose-6-phosphate isomerase activity"/>
    <property type="evidence" value="ECO:0007669"/>
    <property type="project" value="InterPro"/>
</dbReference>
<dbReference type="PATRIC" id="fig|414004.10.peg.541"/>
<name>A0RV56_CENSY</name>
<evidence type="ECO:0000256" key="2">
    <source>
        <dbReference type="ARBA" id="ARBA00023235"/>
    </source>
</evidence>
<dbReference type="InterPro" id="IPR035484">
    <property type="entry name" value="SIS_PGI/PMI_1"/>
</dbReference>
<proteinExistence type="inferred from homology"/>
<dbReference type="CDD" id="cd05017">
    <property type="entry name" value="SIS_PGI_PMI_1"/>
    <property type="match status" value="1"/>
</dbReference>
<dbReference type="KEGG" id="csy:CENSYa_0590"/>
<protein>
    <submittedName>
        <fullName evidence="4">Glucose-6-phosphate isomerase</fullName>
        <ecNumber evidence="4">5.3.1.9</ecNumber>
    </submittedName>
</protein>
<evidence type="ECO:0000259" key="3">
    <source>
        <dbReference type="PROSITE" id="PS51464"/>
    </source>
</evidence>
<dbReference type="GO" id="GO:0005975">
    <property type="term" value="P:carbohydrate metabolic process"/>
    <property type="evidence" value="ECO:0007669"/>
    <property type="project" value="InterPro"/>
</dbReference>
<dbReference type="EMBL" id="DP000238">
    <property type="protein sequence ID" value="ABK77223.1"/>
    <property type="molecule type" value="Genomic_DNA"/>
</dbReference>
<accession>A0RV56</accession>
<dbReference type="STRING" id="414004.CENSYa_0590"/>
<dbReference type="SUPFAM" id="SSF53697">
    <property type="entry name" value="SIS domain"/>
    <property type="match status" value="1"/>
</dbReference>
<dbReference type="InterPro" id="IPR046348">
    <property type="entry name" value="SIS_dom_sf"/>
</dbReference>
<reference evidence="4 5" key="1">
    <citation type="journal article" date="2006" name="Proc. Natl. Acad. Sci. U.S.A.">
        <title>Genomic analysis of the uncultivated marine crenarchaeote Cenarchaeum symbiosum.</title>
        <authorList>
            <person name="Hallam S.J."/>
            <person name="Konstantinidis K.T."/>
            <person name="Putnam N."/>
            <person name="Schleper C."/>
            <person name="Watanabe Y."/>
            <person name="Sugahara J."/>
            <person name="Preston C."/>
            <person name="de la Torre J."/>
            <person name="Richardson P.M."/>
            <person name="DeLong E.F."/>
        </authorList>
    </citation>
    <scope>NUCLEOTIDE SEQUENCE [LARGE SCALE GENOMIC DNA]</scope>
    <source>
        <strain evidence="5">A</strain>
    </source>
</reference>